<reference evidence="8 9" key="1">
    <citation type="submission" date="2021-05" db="EMBL/GenBank/DDBJ databases">
        <title>A Polyphasic approach of four new species of the genus Ohtaekwangia: Ohtaekwangia histidinii sp. nov., Ohtaekwangia cretensis sp. nov., Ohtaekwangia indiensis sp. nov., Ohtaekwangia reichenbachii sp. nov. from diverse environment.</title>
        <authorList>
            <person name="Octaviana S."/>
        </authorList>
    </citation>
    <scope>NUCLEOTIDE SEQUENCE [LARGE SCALE GENOMIC DNA]</scope>
    <source>
        <strain evidence="8 9">PWU4</strain>
    </source>
</reference>
<dbReference type="Pfam" id="PF13396">
    <property type="entry name" value="PLDc_N"/>
    <property type="match status" value="1"/>
</dbReference>
<name>A0AAP2DPD1_9BACT</name>
<feature type="transmembrane region" description="Helical" evidence="6">
    <location>
        <begin position="28"/>
        <end position="45"/>
    </location>
</feature>
<keyword evidence="9" id="KW-1185">Reference proteome</keyword>
<organism evidence="8 9">
    <name type="scientific">Chryseosolibacter histidini</name>
    <dbReference type="NCBI Taxonomy" id="2782349"/>
    <lineage>
        <taxon>Bacteria</taxon>
        <taxon>Pseudomonadati</taxon>
        <taxon>Bacteroidota</taxon>
        <taxon>Cytophagia</taxon>
        <taxon>Cytophagales</taxon>
        <taxon>Chryseotaleaceae</taxon>
        <taxon>Chryseosolibacter</taxon>
    </lineage>
</organism>
<gene>
    <name evidence="8" type="ORF">KK083_19595</name>
</gene>
<proteinExistence type="predicted"/>
<protein>
    <submittedName>
        <fullName evidence="8">PLDc N-terminal domain-containing protein</fullName>
    </submittedName>
</protein>
<dbReference type="EMBL" id="JAHESF010000021">
    <property type="protein sequence ID" value="MBT1699109.1"/>
    <property type="molecule type" value="Genomic_DNA"/>
</dbReference>
<dbReference type="Gene3D" id="1.25.40.10">
    <property type="entry name" value="Tetratricopeptide repeat domain"/>
    <property type="match status" value="1"/>
</dbReference>
<keyword evidence="5 6" id="KW-0472">Membrane</keyword>
<evidence type="ECO:0000256" key="1">
    <source>
        <dbReference type="ARBA" id="ARBA00004651"/>
    </source>
</evidence>
<keyword evidence="4 6" id="KW-1133">Transmembrane helix</keyword>
<accession>A0AAP2DPD1</accession>
<evidence type="ECO:0000256" key="4">
    <source>
        <dbReference type="ARBA" id="ARBA00022989"/>
    </source>
</evidence>
<dbReference type="InterPro" id="IPR027379">
    <property type="entry name" value="CLS_N"/>
</dbReference>
<dbReference type="InterPro" id="IPR014562">
    <property type="entry name" value="UCP030959_TPR_rpt-cont"/>
</dbReference>
<dbReference type="PIRSF" id="PIRSF030959">
    <property type="entry name" value="UCP030959"/>
    <property type="match status" value="1"/>
</dbReference>
<sequence length="248" mass="29856">MLRFYTPILILQIFCLYHAYKSNSQQKWYWLIIFFPFFGSLLYLFDTFYTRGNIRNLTEGVKGMMNSNYKLEQLERDLKFSDNVSNRVRLADAYMHYERYDDAIPLYSGCLQGFMADDVPLRLKLLRAYFFSKHYNEAIALGQELETEKSFRNAEERTIYAWSLHFNGNTTLAWKVFNDMDKSYTNYWHRTEYCKFLMATNRAEESKSKLAELLEEFNYMRDGERRLNKPVIREVTDLYNSTLKRAHR</sequence>
<dbReference type="InterPro" id="IPR011990">
    <property type="entry name" value="TPR-like_helical_dom_sf"/>
</dbReference>
<comment type="caution">
    <text evidence="8">The sequence shown here is derived from an EMBL/GenBank/DDBJ whole genome shotgun (WGS) entry which is preliminary data.</text>
</comment>
<evidence type="ECO:0000256" key="6">
    <source>
        <dbReference type="SAM" id="Phobius"/>
    </source>
</evidence>
<evidence type="ECO:0000313" key="8">
    <source>
        <dbReference type="EMBL" id="MBT1699109.1"/>
    </source>
</evidence>
<dbReference type="SUPFAM" id="SSF48452">
    <property type="entry name" value="TPR-like"/>
    <property type="match status" value="1"/>
</dbReference>
<keyword evidence="2" id="KW-1003">Cell membrane</keyword>
<evidence type="ECO:0000256" key="2">
    <source>
        <dbReference type="ARBA" id="ARBA00022475"/>
    </source>
</evidence>
<comment type="subcellular location">
    <subcellularLocation>
        <location evidence="1">Cell membrane</location>
        <topology evidence="1">Multi-pass membrane protein</topology>
    </subcellularLocation>
</comment>
<evidence type="ECO:0000256" key="3">
    <source>
        <dbReference type="ARBA" id="ARBA00022692"/>
    </source>
</evidence>
<evidence type="ECO:0000256" key="5">
    <source>
        <dbReference type="ARBA" id="ARBA00023136"/>
    </source>
</evidence>
<evidence type="ECO:0000313" key="9">
    <source>
        <dbReference type="Proteomes" id="UP001319200"/>
    </source>
</evidence>
<dbReference type="Proteomes" id="UP001319200">
    <property type="component" value="Unassembled WGS sequence"/>
</dbReference>
<dbReference type="RefSeq" id="WP_254166584.1">
    <property type="nucleotide sequence ID" value="NZ_JAHESF010000021.1"/>
</dbReference>
<evidence type="ECO:0000259" key="7">
    <source>
        <dbReference type="Pfam" id="PF13396"/>
    </source>
</evidence>
<dbReference type="AlphaFoldDB" id="A0AAP2DPD1"/>
<keyword evidence="3 6" id="KW-0812">Transmembrane</keyword>
<feature type="domain" description="Cardiolipin synthase N-terminal" evidence="7">
    <location>
        <begin position="10"/>
        <end position="45"/>
    </location>
</feature>
<dbReference type="GO" id="GO:0005886">
    <property type="term" value="C:plasma membrane"/>
    <property type="evidence" value="ECO:0007669"/>
    <property type="project" value="UniProtKB-SubCell"/>
</dbReference>